<dbReference type="EMBL" id="CYZE01000014">
    <property type="protein sequence ID" value="CUO92259.1"/>
    <property type="molecule type" value="Genomic_DNA"/>
</dbReference>
<sequence length="178" mass="20868">MDMRVPFGVSTERVKDTNKPRSKVFSFIKFRKHTKDDISDGMKKTIQKRMILKKEDAKFLWNRKHTVSVVTGNELAGHTKSPFLIIHVTTRWTETAFTRKRYRFKFTTMGTAVDSVSIRRILAMDHTFNIIHNIFARTKNILYVLKVVTENSLKNVLIIHKNILQQKVTKENPKTPHE</sequence>
<evidence type="ECO:0000313" key="1">
    <source>
        <dbReference type="EMBL" id="CUO92259.1"/>
    </source>
</evidence>
<evidence type="ECO:0000313" key="2">
    <source>
        <dbReference type="Proteomes" id="UP000095651"/>
    </source>
</evidence>
<accession>A0A174J592</accession>
<gene>
    <name evidence="1" type="ORF">ERS852407_04413</name>
</gene>
<dbReference type="Proteomes" id="UP000095651">
    <property type="component" value="Unassembled WGS sequence"/>
</dbReference>
<dbReference type="AlphaFoldDB" id="A0A174J592"/>
<name>A0A174J592_9FIRM</name>
<proteinExistence type="predicted"/>
<protein>
    <submittedName>
        <fullName evidence="1">Uncharacterized protein</fullName>
    </submittedName>
</protein>
<reference evidence="1 2" key="1">
    <citation type="submission" date="2015-09" db="EMBL/GenBank/DDBJ databases">
        <authorList>
            <consortium name="Pathogen Informatics"/>
        </authorList>
    </citation>
    <scope>NUCLEOTIDE SEQUENCE [LARGE SCALE GENOMIC DNA]</scope>
    <source>
        <strain evidence="1 2">2789STDY5608850</strain>
    </source>
</reference>
<organism evidence="1 2">
    <name type="scientific">Hungatella hathewayi</name>
    <dbReference type="NCBI Taxonomy" id="154046"/>
    <lineage>
        <taxon>Bacteria</taxon>
        <taxon>Bacillati</taxon>
        <taxon>Bacillota</taxon>
        <taxon>Clostridia</taxon>
        <taxon>Lachnospirales</taxon>
        <taxon>Lachnospiraceae</taxon>
        <taxon>Hungatella</taxon>
    </lineage>
</organism>